<dbReference type="InterPro" id="IPR050107">
    <property type="entry name" value="ABC_carbohydrate_import_ATPase"/>
</dbReference>
<dbReference type="SMART" id="SM00382">
    <property type="entry name" value="AAA"/>
    <property type="match status" value="1"/>
</dbReference>
<protein>
    <submittedName>
        <fullName evidence="6">ATP-binding cassette domain-containing protein</fullName>
    </submittedName>
</protein>
<keyword evidence="3" id="KW-0547">Nucleotide-binding</keyword>
<keyword evidence="2" id="KW-0677">Repeat</keyword>
<dbReference type="GO" id="GO:0005524">
    <property type="term" value="F:ATP binding"/>
    <property type="evidence" value="ECO:0007669"/>
    <property type="project" value="UniProtKB-KW"/>
</dbReference>
<dbReference type="Gene3D" id="3.40.50.300">
    <property type="entry name" value="P-loop containing nucleotide triphosphate hydrolases"/>
    <property type="match status" value="2"/>
</dbReference>
<proteinExistence type="predicted"/>
<evidence type="ECO:0000256" key="3">
    <source>
        <dbReference type="ARBA" id="ARBA00022741"/>
    </source>
</evidence>
<dbReference type="Pfam" id="PF00005">
    <property type="entry name" value="ABC_tran"/>
    <property type="match status" value="2"/>
</dbReference>
<name>A0A7J2U3C4_9CREN</name>
<feature type="domain" description="ABC transporter" evidence="5">
    <location>
        <begin position="257"/>
        <end position="489"/>
    </location>
</feature>
<evidence type="ECO:0000256" key="1">
    <source>
        <dbReference type="ARBA" id="ARBA00022448"/>
    </source>
</evidence>
<accession>A0A7J2U3C4</accession>
<dbReference type="PROSITE" id="PS50893">
    <property type="entry name" value="ABC_TRANSPORTER_2"/>
    <property type="match status" value="2"/>
</dbReference>
<evidence type="ECO:0000313" key="6">
    <source>
        <dbReference type="EMBL" id="HEM66817.1"/>
    </source>
</evidence>
<dbReference type="CDD" id="cd03216">
    <property type="entry name" value="ABC_Carb_Monos_I"/>
    <property type="match status" value="1"/>
</dbReference>
<dbReference type="AlphaFoldDB" id="A0A7J2U3C4"/>
<organism evidence="6">
    <name type="scientific">Ignisphaera aggregans</name>
    <dbReference type="NCBI Taxonomy" id="334771"/>
    <lineage>
        <taxon>Archaea</taxon>
        <taxon>Thermoproteota</taxon>
        <taxon>Thermoprotei</taxon>
        <taxon>Desulfurococcales</taxon>
        <taxon>Desulfurococcaceae</taxon>
        <taxon>Ignisphaera</taxon>
    </lineage>
</organism>
<dbReference type="PANTHER" id="PTHR43790:SF9">
    <property type="entry name" value="GALACTOFURANOSE TRANSPORTER ATP-BINDING PROTEIN YTFR"/>
    <property type="match status" value="1"/>
</dbReference>
<evidence type="ECO:0000256" key="4">
    <source>
        <dbReference type="ARBA" id="ARBA00022840"/>
    </source>
</evidence>
<dbReference type="PROSITE" id="PS00211">
    <property type="entry name" value="ABC_TRANSPORTER_1"/>
    <property type="match status" value="1"/>
</dbReference>
<dbReference type="InterPro" id="IPR003593">
    <property type="entry name" value="AAA+_ATPase"/>
</dbReference>
<evidence type="ECO:0000256" key="2">
    <source>
        <dbReference type="ARBA" id="ARBA00022737"/>
    </source>
</evidence>
<feature type="domain" description="ABC transporter" evidence="5">
    <location>
        <begin position="8"/>
        <end position="238"/>
    </location>
</feature>
<evidence type="ECO:0000259" key="5">
    <source>
        <dbReference type="PROSITE" id="PS50893"/>
    </source>
</evidence>
<dbReference type="InterPro" id="IPR027417">
    <property type="entry name" value="P-loop_NTPase"/>
</dbReference>
<keyword evidence="4 6" id="KW-0067">ATP-binding</keyword>
<keyword evidence="1" id="KW-0813">Transport</keyword>
<sequence>MMMRKPFIEVVEIYKKFGDVTALNGVSLEIYPGEILAVLGENGSGKSTLAKILYGLYFPDKGYIKVDDVVTVFSSPAEAKNRGIFLVSQRPQLIDDMSVLENVALFLNISPSRDLKKKLEVTLRDLGMAIDVDRGVYTLSYTEKQFIDLAKALITQPRLLIVDEAATYLPRELKLKFLDIIKKFATRGGSVMYITHKILEAIEMGDRFIVLRKGNVVGVFEKGVDVTTIRRAMFGSEEYLTTFKRSPKKITHESFALSVENLIVFDEHGKPSVNDVSLNVRSGELISIVGIAGNGQKELGEAIAGLRKAARGRIMLNGNEITHAPASERIKKGLIYVPEDPFREGVAMGLTVAENVKLFSQSKVSRELLDALIKKLDVNPSNPFINVAKLSGGNIQKVSLARLLLTTPKVVVAYSPTRMLDERSKTLTLSILQRLAESGSAVLLLSEDIEEVLHISTRLGVMVSGKIVRFFETPDLESYREDIEKVMVHA</sequence>
<dbReference type="GO" id="GO:0016887">
    <property type="term" value="F:ATP hydrolysis activity"/>
    <property type="evidence" value="ECO:0007669"/>
    <property type="project" value="InterPro"/>
</dbReference>
<dbReference type="InterPro" id="IPR017871">
    <property type="entry name" value="ABC_transporter-like_CS"/>
</dbReference>
<dbReference type="SUPFAM" id="SSF52540">
    <property type="entry name" value="P-loop containing nucleoside triphosphate hydrolases"/>
    <property type="match status" value="2"/>
</dbReference>
<dbReference type="EMBL" id="DSEU01000030">
    <property type="protein sequence ID" value="HEM66817.1"/>
    <property type="molecule type" value="Genomic_DNA"/>
</dbReference>
<gene>
    <name evidence="6" type="ORF">ENO26_04510</name>
</gene>
<comment type="caution">
    <text evidence="6">The sequence shown here is derived from an EMBL/GenBank/DDBJ whole genome shotgun (WGS) entry which is preliminary data.</text>
</comment>
<dbReference type="CDD" id="cd03215">
    <property type="entry name" value="ABC_Carb_Monos_II"/>
    <property type="match status" value="1"/>
</dbReference>
<dbReference type="PANTHER" id="PTHR43790">
    <property type="entry name" value="CARBOHYDRATE TRANSPORT ATP-BINDING PROTEIN MG119-RELATED"/>
    <property type="match status" value="1"/>
</dbReference>
<reference evidence="6" key="1">
    <citation type="journal article" date="2020" name="mSystems">
        <title>Genome- and Community-Level Interaction Insights into Carbon Utilization and Element Cycling Functions of Hydrothermarchaeota in Hydrothermal Sediment.</title>
        <authorList>
            <person name="Zhou Z."/>
            <person name="Liu Y."/>
            <person name="Xu W."/>
            <person name="Pan J."/>
            <person name="Luo Z.H."/>
            <person name="Li M."/>
        </authorList>
    </citation>
    <scope>NUCLEOTIDE SEQUENCE [LARGE SCALE GENOMIC DNA]</scope>
    <source>
        <strain evidence="6">SpSt-125</strain>
    </source>
</reference>
<dbReference type="InterPro" id="IPR003439">
    <property type="entry name" value="ABC_transporter-like_ATP-bd"/>
</dbReference>